<gene>
    <name evidence="3" type="ORF">A0H81_11228</name>
</gene>
<accession>A0A1C7M152</accession>
<feature type="transmembrane region" description="Helical" evidence="2">
    <location>
        <begin position="17"/>
        <end position="36"/>
    </location>
</feature>
<evidence type="ECO:0000313" key="3">
    <source>
        <dbReference type="EMBL" id="OBZ68824.1"/>
    </source>
</evidence>
<protein>
    <submittedName>
        <fullName evidence="3">Uncharacterized protein</fullName>
    </submittedName>
</protein>
<dbReference type="Proteomes" id="UP000092993">
    <property type="component" value="Unassembled WGS sequence"/>
</dbReference>
<keyword evidence="2" id="KW-0812">Transmembrane</keyword>
<reference evidence="3 4" key="1">
    <citation type="submission" date="2016-03" db="EMBL/GenBank/DDBJ databases">
        <title>Whole genome sequencing of Grifola frondosa 9006-11.</title>
        <authorList>
            <person name="Min B."/>
            <person name="Park H."/>
            <person name="Kim J.-G."/>
            <person name="Cho H."/>
            <person name="Oh Y.-L."/>
            <person name="Kong W.-S."/>
            <person name="Choi I.-G."/>
        </authorList>
    </citation>
    <scope>NUCLEOTIDE SEQUENCE [LARGE SCALE GENOMIC DNA]</scope>
    <source>
        <strain evidence="3 4">9006-11</strain>
    </source>
</reference>
<feature type="region of interest" description="Disordered" evidence="1">
    <location>
        <begin position="91"/>
        <end position="110"/>
    </location>
</feature>
<dbReference type="EMBL" id="LUGG01000019">
    <property type="protein sequence ID" value="OBZ68824.1"/>
    <property type="molecule type" value="Genomic_DNA"/>
</dbReference>
<evidence type="ECO:0000256" key="1">
    <source>
        <dbReference type="SAM" id="MobiDB-lite"/>
    </source>
</evidence>
<keyword evidence="2" id="KW-1133">Transmembrane helix</keyword>
<keyword evidence="2" id="KW-0472">Membrane</keyword>
<sequence>MQDDLTSQTSALFGLEIGYAIYIVTVTKPLAMLNILSLTKKPMHEVAICQACSMKSVGGSATTDYVASSLHQETCLVRRLICAKTLVSKHHMDFSSTSSNRRKPSEFWTD</sequence>
<evidence type="ECO:0000313" key="4">
    <source>
        <dbReference type="Proteomes" id="UP000092993"/>
    </source>
</evidence>
<evidence type="ECO:0000256" key="2">
    <source>
        <dbReference type="SAM" id="Phobius"/>
    </source>
</evidence>
<keyword evidence="4" id="KW-1185">Reference proteome</keyword>
<name>A0A1C7M152_GRIFR</name>
<dbReference type="AlphaFoldDB" id="A0A1C7M152"/>
<proteinExistence type="predicted"/>
<organism evidence="3 4">
    <name type="scientific">Grifola frondosa</name>
    <name type="common">Maitake</name>
    <name type="synonym">Polyporus frondosus</name>
    <dbReference type="NCBI Taxonomy" id="5627"/>
    <lineage>
        <taxon>Eukaryota</taxon>
        <taxon>Fungi</taxon>
        <taxon>Dikarya</taxon>
        <taxon>Basidiomycota</taxon>
        <taxon>Agaricomycotina</taxon>
        <taxon>Agaricomycetes</taxon>
        <taxon>Polyporales</taxon>
        <taxon>Grifolaceae</taxon>
        <taxon>Grifola</taxon>
    </lineage>
</organism>
<comment type="caution">
    <text evidence="3">The sequence shown here is derived from an EMBL/GenBank/DDBJ whole genome shotgun (WGS) entry which is preliminary data.</text>
</comment>